<dbReference type="InterPro" id="IPR002195">
    <property type="entry name" value="Dihydroorotase_CS"/>
</dbReference>
<dbReference type="SUPFAM" id="SSF51338">
    <property type="entry name" value="Composite domain of metallo-dependent hydrolases"/>
    <property type="match status" value="1"/>
</dbReference>
<keyword evidence="2" id="KW-0479">Metal-binding</keyword>
<dbReference type="NCBIfam" id="TIGR00857">
    <property type="entry name" value="pyrC_multi"/>
    <property type="match status" value="1"/>
</dbReference>
<dbReference type="InterPro" id="IPR032466">
    <property type="entry name" value="Metal_Hydrolase"/>
</dbReference>
<reference evidence="5 6" key="1">
    <citation type="submission" date="2024-03" db="EMBL/GenBank/DDBJ databases">
        <title>The Acrasis kona genome and developmental transcriptomes reveal deep origins of eukaryotic multicellular pathways.</title>
        <authorList>
            <person name="Sheikh S."/>
            <person name="Fu C.-J."/>
            <person name="Brown M.W."/>
            <person name="Baldauf S.L."/>
        </authorList>
    </citation>
    <scope>NUCLEOTIDE SEQUENCE [LARGE SCALE GENOMIC DNA]</scope>
    <source>
        <strain evidence="5 6">ATCC MYA-3509</strain>
    </source>
</reference>
<dbReference type="Gene3D" id="3.20.20.140">
    <property type="entry name" value="Metal-dependent hydrolases"/>
    <property type="match status" value="1"/>
</dbReference>
<feature type="domain" description="Amidohydrolase-related" evidence="4">
    <location>
        <begin position="52"/>
        <end position="434"/>
    </location>
</feature>
<dbReference type="PANTHER" id="PTHR43668:SF4">
    <property type="entry name" value="ALLANTOINASE"/>
    <property type="match status" value="1"/>
</dbReference>
<gene>
    <name evidence="5" type="ORF">AKO1_008061</name>
</gene>
<accession>A0AAW2YQL7</accession>
<dbReference type="CDD" id="cd01318">
    <property type="entry name" value="DHOase_IIb"/>
    <property type="match status" value="1"/>
</dbReference>
<dbReference type="InterPro" id="IPR011059">
    <property type="entry name" value="Metal-dep_hydrolase_composite"/>
</dbReference>
<name>A0AAW2YQL7_9EUKA</name>
<dbReference type="PANTHER" id="PTHR43668">
    <property type="entry name" value="ALLANTOINASE"/>
    <property type="match status" value="1"/>
</dbReference>
<evidence type="ECO:0000256" key="2">
    <source>
        <dbReference type="ARBA" id="ARBA00022723"/>
    </source>
</evidence>
<protein>
    <submittedName>
        <fullName evidence="5">Dihydroorotase</fullName>
    </submittedName>
</protein>
<keyword evidence="6" id="KW-1185">Reference proteome</keyword>
<dbReference type="Pfam" id="PF01979">
    <property type="entry name" value="Amidohydro_1"/>
    <property type="match status" value="1"/>
</dbReference>
<sequence>MSILIKNATLINEGVVTSNACVLVDSRGIISKITDNTDNLNADQVIDATGHYLIPGVIDAHVHFREPGLTHKGDIYSESRAAVSGGITSYMDMPNTSPQVLTQQTLEDKYKLSSQKSSANYSFFMGVSLDNIDEVLKTDPNKVCGAKIFLCNSTGDMKANSEKMLQDMFSQCNFLIATHCEDEDIVQENARKVKQEHGNAVPWDLHVDIRSERACVESTKMAVELAKKHNTRLHVVHLTTQGEVDLFRQLPNVPLEEKRITCETTPHHLWFDRSNYATLGAKLKCNPSVKEANHKEALLSGLKEGLIDMIATDHAPHTLKEKQDPSYWTCPSGLPTIQFSLNVLLEMHLRGEIELTQIVDKMCHAPAKVFQVDRRGFVREGYWADLTLFKLSEGGDENVTEVNQNTIRGKCGWSPFEGTVFRSKVTHTIVSGKLAYENGQINDKVVGERILFNRK</sequence>
<evidence type="ECO:0000256" key="1">
    <source>
        <dbReference type="ARBA" id="ARBA00001947"/>
    </source>
</evidence>
<dbReference type="AlphaFoldDB" id="A0AAW2YQL7"/>
<evidence type="ECO:0000313" key="6">
    <source>
        <dbReference type="Proteomes" id="UP001431209"/>
    </source>
</evidence>
<dbReference type="GO" id="GO:0004038">
    <property type="term" value="F:allantoinase activity"/>
    <property type="evidence" value="ECO:0007669"/>
    <property type="project" value="TreeGrafter"/>
</dbReference>
<dbReference type="EMBL" id="JAOPGA020000516">
    <property type="protein sequence ID" value="KAL0479236.1"/>
    <property type="molecule type" value="Genomic_DNA"/>
</dbReference>
<dbReference type="Proteomes" id="UP001431209">
    <property type="component" value="Unassembled WGS sequence"/>
</dbReference>
<dbReference type="GO" id="GO:0006145">
    <property type="term" value="P:purine nucleobase catabolic process"/>
    <property type="evidence" value="ECO:0007669"/>
    <property type="project" value="TreeGrafter"/>
</dbReference>
<evidence type="ECO:0000256" key="3">
    <source>
        <dbReference type="ARBA" id="ARBA00022801"/>
    </source>
</evidence>
<evidence type="ECO:0000313" key="5">
    <source>
        <dbReference type="EMBL" id="KAL0479236.1"/>
    </source>
</evidence>
<dbReference type="SUPFAM" id="SSF51556">
    <property type="entry name" value="Metallo-dependent hydrolases"/>
    <property type="match status" value="1"/>
</dbReference>
<dbReference type="InterPro" id="IPR050138">
    <property type="entry name" value="DHOase/Allantoinase_Hydrolase"/>
</dbReference>
<evidence type="ECO:0000259" key="4">
    <source>
        <dbReference type="Pfam" id="PF01979"/>
    </source>
</evidence>
<dbReference type="NCBIfam" id="NF006688">
    <property type="entry name" value="PRK09236.1"/>
    <property type="match status" value="1"/>
</dbReference>
<dbReference type="GO" id="GO:0005737">
    <property type="term" value="C:cytoplasm"/>
    <property type="evidence" value="ECO:0007669"/>
    <property type="project" value="TreeGrafter"/>
</dbReference>
<organism evidence="5 6">
    <name type="scientific">Acrasis kona</name>
    <dbReference type="NCBI Taxonomy" id="1008807"/>
    <lineage>
        <taxon>Eukaryota</taxon>
        <taxon>Discoba</taxon>
        <taxon>Heterolobosea</taxon>
        <taxon>Tetramitia</taxon>
        <taxon>Eutetramitia</taxon>
        <taxon>Acrasidae</taxon>
        <taxon>Acrasis</taxon>
    </lineage>
</organism>
<proteinExistence type="predicted"/>
<dbReference type="InterPro" id="IPR006680">
    <property type="entry name" value="Amidohydro-rel"/>
</dbReference>
<keyword evidence="3" id="KW-0378">Hydrolase</keyword>
<dbReference type="GO" id="GO:0046872">
    <property type="term" value="F:metal ion binding"/>
    <property type="evidence" value="ECO:0007669"/>
    <property type="project" value="UniProtKB-KW"/>
</dbReference>
<dbReference type="PROSITE" id="PS00483">
    <property type="entry name" value="DIHYDROOROTASE_2"/>
    <property type="match status" value="1"/>
</dbReference>
<dbReference type="Gene3D" id="2.30.40.10">
    <property type="entry name" value="Urease, subunit C, domain 1"/>
    <property type="match status" value="1"/>
</dbReference>
<comment type="caution">
    <text evidence="5">The sequence shown here is derived from an EMBL/GenBank/DDBJ whole genome shotgun (WGS) entry which is preliminary data.</text>
</comment>
<dbReference type="PROSITE" id="PS00482">
    <property type="entry name" value="DIHYDROOROTASE_1"/>
    <property type="match status" value="1"/>
</dbReference>
<comment type="cofactor">
    <cofactor evidence="1">
        <name>Zn(2+)</name>
        <dbReference type="ChEBI" id="CHEBI:29105"/>
    </cofactor>
</comment>